<dbReference type="InterPro" id="IPR000014">
    <property type="entry name" value="PAS"/>
</dbReference>
<dbReference type="InterPro" id="IPR031621">
    <property type="entry name" value="HisKA_7TM"/>
</dbReference>
<dbReference type="InterPro" id="IPR036097">
    <property type="entry name" value="HisK_dim/P_sf"/>
</dbReference>
<dbReference type="AlphaFoldDB" id="A0AAE3FYE2"/>
<dbReference type="SUPFAM" id="SSF55874">
    <property type="entry name" value="ATPase domain of HSP90 chaperone/DNA topoisomerase II/histidine kinase"/>
    <property type="match status" value="1"/>
</dbReference>
<dbReference type="InterPro" id="IPR050736">
    <property type="entry name" value="Sensor_HK_Regulatory"/>
</dbReference>
<feature type="transmembrane region" description="Helical" evidence="7">
    <location>
        <begin position="195"/>
        <end position="215"/>
    </location>
</feature>
<organism evidence="11 12">
    <name type="scientific">Natronocalculus amylovorans</name>
    <dbReference type="NCBI Taxonomy" id="2917812"/>
    <lineage>
        <taxon>Archaea</taxon>
        <taxon>Methanobacteriati</taxon>
        <taxon>Methanobacteriota</taxon>
        <taxon>Stenosarchaea group</taxon>
        <taxon>Halobacteria</taxon>
        <taxon>Halobacteriales</taxon>
        <taxon>Haloferacaceae</taxon>
        <taxon>Natronocalculus</taxon>
    </lineage>
</organism>
<dbReference type="PANTHER" id="PTHR43711:SF1">
    <property type="entry name" value="HISTIDINE KINASE 1"/>
    <property type="match status" value="1"/>
</dbReference>
<dbReference type="RefSeq" id="WP_250584941.1">
    <property type="nucleotide sequence ID" value="NZ_JAKRVX010000005.1"/>
</dbReference>
<dbReference type="InterPro" id="IPR005467">
    <property type="entry name" value="His_kinase_dom"/>
</dbReference>
<dbReference type="Gene3D" id="3.30.450.20">
    <property type="entry name" value="PAS domain"/>
    <property type="match status" value="1"/>
</dbReference>
<feature type="domain" description="Histidine kinase" evidence="8">
    <location>
        <begin position="379"/>
        <end position="580"/>
    </location>
</feature>
<dbReference type="Gene3D" id="1.10.287.130">
    <property type="match status" value="1"/>
</dbReference>
<evidence type="ECO:0000256" key="3">
    <source>
        <dbReference type="ARBA" id="ARBA00022553"/>
    </source>
</evidence>
<evidence type="ECO:0000256" key="4">
    <source>
        <dbReference type="ARBA" id="ARBA00022679"/>
    </source>
</evidence>
<dbReference type="SMART" id="SM00388">
    <property type="entry name" value="HisKA"/>
    <property type="match status" value="1"/>
</dbReference>
<dbReference type="NCBIfam" id="TIGR00229">
    <property type="entry name" value="sensory_box"/>
    <property type="match status" value="1"/>
</dbReference>
<dbReference type="Pfam" id="PF02518">
    <property type="entry name" value="HATPase_c"/>
    <property type="match status" value="1"/>
</dbReference>
<feature type="transmembrane region" description="Helical" evidence="7">
    <location>
        <begin position="6"/>
        <end position="27"/>
    </location>
</feature>
<evidence type="ECO:0000256" key="1">
    <source>
        <dbReference type="ARBA" id="ARBA00000085"/>
    </source>
</evidence>
<dbReference type="Proteomes" id="UP001203207">
    <property type="component" value="Unassembled WGS sequence"/>
</dbReference>
<feature type="domain" description="PAS" evidence="9">
    <location>
        <begin position="252"/>
        <end position="289"/>
    </location>
</feature>
<gene>
    <name evidence="11" type="ORF">AArcSt2_12020</name>
</gene>
<dbReference type="GO" id="GO:0005524">
    <property type="term" value="F:ATP binding"/>
    <property type="evidence" value="ECO:0007669"/>
    <property type="project" value="UniProtKB-KW"/>
</dbReference>
<keyword evidence="3" id="KW-0597">Phosphoprotein</keyword>
<reference evidence="11" key="2">
    <citation type="submission" date="2022-02" db="EMBL/GenBank/DDBJ databases">
        <authorList>
            <person name="Elcheninov A.G."/>
            <person name="Sorokin D.Y."/>
            <person name="Kublanov I.V."/>
        </authorList>
    </citation>
    <scope>NUCLEOTIDE SEQUENCE</scope>
    <source>
        <strain evidence="11">AArc-St2</strain>
    </source>
</reference>
<evidence type="ECO:0000256" key="5">
    <source>
        <dbReference type="ARBA" id="ARBA00022777"/>
    </source>
</evidence>
<evidence type="ECO:0000259" key="8">
    <source>
        <dbReference type="PROSITE" id="PS50109"/>
    </source>
</evidence>
<keyword evidence="7" id="KW-1133">Transmembrane helix</keyword>
<feature type="transmembrane region" description="Helical" evidence="7">
    <location>
        <begin position="158"/>
        <end position="183"/>
    </location>
</feature>
<dbReference type="Pfam" id="PF00512">
    <property type="entry name" value="HisKA"/>
    <property type="match status" value="1"/>
</dbReference>
<dbReference type="InterPro" id="IPR004358">
    <property type="entry name" value="Sig_transdc_His_kin-like_C"/>
</dbReference>
<feature type="domain" description="PAC" evidence="10">
    <location>
        <begin position="315"/>
        <end position="368"/>
    </location>
</feature>
<keyword evidence="12" id="KW-1185">Reference proteome</keyword>
<evidence type="ECO:0000256" key="7">
    <source>
        <dbReference type="SAM" id="Phobius"/>
    </source>
</evidence>
<feature type="transmembrane region" description="Helical" evidence="7">
    <location>
        <begin position="78"/>
        <end position="96"/>
    </location>
</feature>
<evidence type="ECO:0000313" key="12">
    <source>
        <dbReference type="Proteomes" id="UP001203207"/>
    </source>
</evidence>
<dbReference type="InterPro" id="IPR013767">
    <property type="entry name" value="PAS_fold"/>
</dbReference>
<proteinExistence type="predicted"/>
<keyword evidence="11" id="KW-0067">ATP-binding</keyword>
<evidence type="ECO:0000256" key="6">
    <source>
        <dbReference type="ARBA" id="ARBA00023012"/>
    </source>
</evidence>
<keyword evidence="7" id="KW-0472">Membrane</keyword>
<dbReference type="EC" id="2.7.13.3" evidence="2"/>
<dbReference type="Pfam" id="PF16927">
    <property type="entry name" value="HisKA_7TM"/>
    <property type="match status" value="1"/>
</dbReference>
<dbReference type="SUPFAM" id="SSF47384">
    <property type="entry name" value="Homodimeric domain of signal transducing histidine kinase"/>
    <property type="match status" value="1"/>
</dbReference>
<dbReference type="InterPro" id="IPR003661">
    <property type="entry name" value="HisK_dim/P_dom"/>
</dbReference>
<dbReference type="InterPro" id="IPR003594">
    <property type="entry name" value="HATPase_dom"/>
</dbReference>
<name>A0AAE3FYE2_9EURY</name>
<evidence type="ECO:0000313" key="11">
    <source>
        <dbReference type="EMBL" id="MCL9817673.1"/>
    </source>
</evidence>
<feature type="transmembrane region" description="Helical" evidence="7">
    <location>
        <begin position="39"/>
        <end position="58"/>
    </location>
</feature>
<dbReference type="Pfam" id="PF00989">
    <property type="entry name" value="PAS"/>
    <property type="match status" value="1"/>
</dbReference>
<keyword evidence="5" id="KW-0418">Kinase</keyword>
<feature type="transmembrane region" description="Helical" evidence="7">
    <location>
        <begin position="221"/>
        <end position="243"/>
    </location>
</feature>
<keyword evidence="6" id="KW-0902">Two-component regulatory system</keyword>
<sequence>MISQTPLKLWVTLFVILCTLCLGGYALRRYYRERQTRILLSFGAYMFAICAFQSVLFYEQLVSDVDTKLLLVNLSNGFFIWMMLYTLLWFALIYSGNNQWVNRWTVSLAGIQIAATTALVLASPTALYTVHDVTTLGTVTVFGITSVEYLILEREVTLIFQLLALYGVLAQVIAAAILTRYLYQNRRIINFGHTITLSIAFLMPIALASLIALQLLPIGQYFTDIGLGITAIAFGVTVFRYRLLDLGSIGRKQAIRSMSDPIVIIDTDDNIVDSNPAARSLVGIESDSLGREQKQMSIKTFFTPFDSLIEHVRQSDTSAELTLETAGGTAYFHLRRSSIENNRGATVGALIVLQNVTQLKQREQTLRRQNERLERFAGVVSHDLRNPLTIASGYTQLLAETSDLNHITTIEDAHNRMGTIIDRLLTLTKAGETIAESELARVDLRTHAQLAWEVTDTPDATLSIEISGPYMIDANPDILQHIFENLFRNVTDHNDGPVTVTVGTLVSNLSAEPIGFYIADDGDGLPSDSQEELFEYGYSTNQSGTGLGLSIVQDFVTAHGWAVTATTSSSGGAQFEIKTE</sequence>
<dbReference type="PRINTS" id="PR00344">
    <property type="entry name" value="BCTRLSENSOR"/>
</dbReference>
<dbReference type="GO" id="GO:0006355">
    <property type="term" value="P:regulation of DNA-templated transcription"/>
    <property type="evidence" value="ECO:0007669"/>
    <property type="project" value="InterPro"/>
</dbReference>
<dbReference type="GO" id="GO:0000155">
    <property type="term" value="F:phosphorelay sensor kinase activity"/>
    <property type="evidence" value="ECO:0007669"/>
    <property type="project" value="InterPro"/>
</dbReference>
<keyword evidence="7" id="KW-0812">Transmembrane</keyword>
<dbReference type="EMBL" id="JAKRVX010000005">
    <property type="protein sequence ID" value="MCL9817673.1"/>
    <property type="molecule type" value="Genomic_DNA"/>
</dbReference>
<dbReference type="PROSITE" id="PS50113">
    <property type="entry name" value="PAC"/>
    <property type="match status" value="1"/>
</dbReference>
<dbReference type="InterPro" id="IPR000700">
    <property type="entry name" value="PAS-assoc_C"/>
</dbReference>
<dbReference type="PROSITE" id="PS50109">
    <property type="entry name" value="HIS_KIN"/>
    <property type="match status" value="1"/>
</dbReference>
<protein>
    <recommendedName>
        <fullName evidence="2">histidine kinase</fullName>
        <ecNumber evidence="2">2.7.13.3</ecNumber>
    </recommendedName>
</protein>
<feature type="transmembrane region" description="Helical" evidence="7">
    <location>
        <begin position="108"/>
        <end position="130"/>
    </location>
</feature>
<dbReference type="SMART" id="SM00387">
    <property type="entry name" value="HATPase_c"/>
    <property type="match status" value="1"/>
</dbReference>
<dbReference type="SUPFAM" id="SSF55785">
    <property type="entry name" value="PYP-like sensor domain (PAS domain)"/>
    <property type="match status" value="1"/>
</dbReference>
<keyword evidence="4" id="KW-0808">Transferase</keyword>
<evidence type="ECO:0000259" key="10">
    <source>
        <dbReference type="PROSITE" id="PS50113"/>
    </source>
</evidence>
<evidence type="ECO:0000256" key="2">
    <source>
        <dbReference type="ARBA" id="ARBA00012438"/>
    </source>
</evidence>
<accession>A0AAE3FYE2</accession>
<dbReference type="PANTHER" id="PTHR43711">
    <property type="entry name" value="TWO-COMPONENT HISTIDINE KINASE"/>
    <property type="match status" value="1"/>
</dbReference>
<dbReference type="InterPro" id="IPR036890">
    <property type="entry name" value="HATPase_C_sf"/>
</dbReference>
<dbReference type="PROSITE" id="PS50112">
    <property type="entry name" value="PAS"/>
    <property type="match status" value="1"/>
</dbReference>
<dbReference type="InterPro" id="IPR035965">
    <property type="entry name" value="PAS-like_dom_sf"/>
</dbReference>
<dbReference type="Gene3D" id="3.30.565.10">
    <property type="entry name" value="Histidine kinase-like ATPase, C-terminal domain"/>
    <property type="match status" value="1"/>
</dbReference>
<keyword evidence="11" id="KW-0547">Nucleotide-binding</keyword>
<comment type="catalytic activity">
    <reaction evidence="1">
        <text>ATP + protein L-histidine = ADP + protein N-phospho-L-histidine.</text>
        <dbReference type="EC" id="2.7.13.3"/>
    </reaction>
</comment>
<evidence type="ECO:0000259" key="9">
    <source>
        <dbReference type="PROSITE" id="PS50112"/>
    </source>
</evidence>
<dbReference type="CDD" id="cd00082">
    <property type="entry name" value="HisKA"/>
    <property type="match status" value="1"/>
</dbReference>
<reference evidence="11" key="1">
    <citation type="journal article" date="2022" name="Syst. Appl. Microbiol.">
        <title>Natronocalculus amylovorans gen. nov., sp. nov., and Natranaeroarchaeum aerophilus sp. nov., dominant culturable amylolytic natronoarchaea from hypersaline soda lakes in southwestern Siberia.</title>
        <authorList>
            <person name="Sorokin D.Y."/>
            <person name="Elcheninov A.G."/>
            <person name="Khizhniak T.V."/>
            <person name="Koenen M."/>
            <person name="Bale N.J."/>
            <person name="Damste J.S.S."/>
            <person name="Kublanov I.V."/>
        </authorList>
    </citation>
    <scope>NUCLEOTIDE SEQUENCE</scope>
    <source>
        <strain evidence="11">AArc-St2</strain>
    </source>
</reference>
<comment type="caution">
    <text evidence="11">The sequence shown here is derived from an EMBL/GenBank/DDBJ whole genome shotgun (WGS) entry which is preliminary data.</text>
</comment>